<dbReference type="Proteomes" id="UP001597104">
    <property type="component" value="Unassembled WGS sequence"/>
</dbReference>
<dbReference type="RefSeq" id="WP_137638699.1">
    <property type="nucleotide sequence ID" value="NZ_BJDN01000035.1"/>
</dbReference>
<dbReference type="InterPro" id="IPR052556">
    <property type="entry name" value="PolySynth_Transporter"/>
</dbReference>
<feature type="transmembrane region" description="Helical" evidence="5">
    <location>
        <begin position="350"/>
        <end position="369"/>
    </location>
</feature>
<keyword evidence="3 5" id="KW-1133">Transmembrane helix</keyword>
<evidence type="ECO:0000313" key="6">
    <source>
        <dbReference type="EMBL" id="MFD0898405.1"/>
    </source>
</evidence>
<evidence type="ECO:0000256" key="1">
    <source>
        <dbReference type="ARBA" id="ARBA00004141"/>
    </source>
</evidence>
<sequence>MKVVRNYFYNIFYQVLLLIAPLITVPYVARVIGPTGVGINAYTNSIVTYFVLAGSLGITLYGNREIAFHRDSLADRSRIFWEIELLQVSTILLAYVAFTIFLSFMPHYRLFFLMQSFSLIAGAFDISWYFMGLEDFKKTVLKNAFVRILTIILIFLLVHKPSDLWLYIAIISASSIAGNVVLWPYLRQSVQKVALNKLHIWRHIGPAFVLFIPTVSMQLYIMVNKTMLKSMVSVGAAGFMDYSDKLINMSMVVVTSLSTVLLPHVANLFARDKMEAVRQSLYRSFQFITALAVPIAFGMAAIAPKFIVWFLTPRFAPTGLLLSIQTPILVLIAWNNTIGRQYLLPVKRTWDYTVSVSLGAFVNIIANYVCIKALGVYGAAVATVLTEVFVTGYQIIAVRRDLDLRQMFHDLWKFCIAGLLMGGAVWLLSSSLPNALIYFFLEVCAGVLVYVLLLIVLKADIFVEVLGYARKWLAKR</sequence>
<feature type="transmembrane region" description="Helical" evidence="5">
    <location>
        <begin position="41"/>
        <end position="62"/>
    </location>
</feature>
<comment type="caution">
    <text evidence="6">The sequence shown here is derived from an EMBL/GenBank/DDBJ whole genome shotgun (WGS) entry which is preliminary data.</text>
</comment>
<evidence type="ECO:0000256" key="4">
    <source>
        <dbReference type="ARBA" id="ARBA00023136"/>
    </source>
</evidence>
<feature type="transmembrane region" description="Helical" evidence="5">
    <location>
        <begin position="246"/>
        <end position="266"/>
    </location>
</feature>
<feature type="transmembrane region" description="Helical" evidence="5">
    <location>
        <begin position="7"/>
        <end position="29"/>
    </location>
</feature>
<evidence type="ECO:0000256" key="3">
    <source>
        <dbReference type="ARBA" id="ARBA00022989"/>
    </source>
</evidence>
<evidence type="ECO:0000313" key="7">
    <source>
        <dbReference type="Proteomes" id="UP001597104"/>
    </source>
</evidence>
<organism evidence="6 7">
    <name type="scientific">Loigolactobacillus binensis</name>
    <dbReference type="NCBI Taxonomy" id="2559922"/>
    <lineage>
        <taxon>Bacteria</taxon>
        <taxon>Bacillati</taxon>
        <taxon>Bacillota</taxon>
        <taxon>Bacilli</taxon>
        <taxon>Lactobacillales</taxon>
        <taxon>Lactobacillaceae</taxon>
        <taxon>Loigolactobacillus</taxon>
    </lineage>
</organism>
<feature type="transmembrane region" description="Helical" evidence="5">
    <location>
        <begin position="435"/>
        <end position="457"/>
    </location>
</feature>
<feature type="transmembrane region" description="Helical" evidence="5">
    <location>
        <begin position="110"/>
        <end position="131"/>
    </location>
</feature>
<gene>
    <name evidence="6" type="ORF">ACFQZ7_11820</name>
</gene>
<dbReference type="EMBL" id="JBHTIO010000054">
    <property type="protein sequence ID" value="MFD0898405.1"/>
    <property type="molecule type" value="Genomic_DNA"/>
</dbReference>
<feature type="transmembrane region" description="Helical" evidence="5">
    <location>
        <begin position="287"/>
        <end position="312"/>
    </location>
</feature>
<feature type="transmembrane region" description="Helical" evidence="5">
    <location>
        <begin position="83"/>
        <end position="104"/>
    </location>
</feature>
<accession>A0ABW3EFC9</accession>
<feature type="transmembrane region" description="Helical" evidence="5">
    <location>
        <begin position="375"/>
        <end position="398"/>
    </location>
</feature>
<feature type="transmembrane region" description="Helical" evidence="5">
    <location>
        <begin position="140"/>
        <end position="158"/>
    </location>
</feature>
<keyword evidence="7" id="KW-1185">Reference proteome</keyword>
<keyword evidence="4 5" id="KW-0472">Membrane</keyword>
<feature type="transmembrane region" description="Helical" evidence="5">
    <location>
        <begin position="204"/>
        <end position="223"/>
    </location>
</feature>
<dbReference type="InterPro" id="IPR002797">
    <property type="entry name" value="Polysacc_synth"/>
</dbReference>
<proteinExistence type="predicted"/>
<protein>
    <submittedName>
        <fullName evidence="6">Polysaccharide biosynthesis C-terminal domain-containing protein</fullName>
    </submittedName>
</protein>
<feature type="transmembrane region" description="Helical" evidence="5">
    <location>
        <begin position="410"/>
        <end position="429"/>
    </location>
</feature>
<dbReference type="PANTHER" id="PTHR43424:SF1">
    <property type="entry name" value="LOCUS PUTATIVE PROTEIN 1-RELATED"/>
    <property type="match status" value="1"/>
</dbReference>
<feature type="transmembrane region" description="Helical" evidence="5">
    <location>
        <begin position="318"/>
        <end position="338"/>
    </location>
</feature>
<feature type="transmembrane region" description="Helical" evidence="5">
    <location>
        <begin position="164"/>
        <end position="183"/>
    </location>
</feature>
<keyword evidence="2 5" id="KW-0812">Transmembrane</keyword>
<evidence type="ECO:0000256" key="2">
    <source>
        <dbReference type="ARBA" id="ARBA00022692"/>
    </source>
</evidence>
<name>A0ABW3EFC9_9LACO</name>
<comment type="subcellular location">
    <subcellularLocation>
        <location evidence="1">Membrane</location>
        <topology evidence="1">Multi-pass membrane protein</topology>
    </subcellularLocation>
</comment>
<evidence type="ECO:0000256" key="5">
    <source>
        <dbReference type="SAM" id="Phobius"/>
    </source>
</evidence>
<dbReference type="PANTHER" id="PTHR43424">
    <property type="entry name" value="LOCUS PUTATIVE PROTEIN 1-RELATED"/>
    <property type="match status" value="1"/>
</dbReference>
<reference evidence="7" key="1">
    <citation type="journal article" date="2019" name="Int. J. Syst. Evol. Microbiol.">
        <title>The Global Catalogue of Microorganisms (GCM) 10K type strain sequencing project: providing services to taxonomists for standard genome sequencing and annotation.</title>
        <authorList>
            <consortium name="The Broad Institute Genomics Platform"/>
            <consortium name="The Broad Institute Genome Sequencing Center for Infectious Disease"/>
            <person name="Wu L."/>
            <person name="Ma J."/>
        </authorList>
    </citation>
    <scope>NUCLEOTIDE SEQUENCE [LARGE SCALE GENOMIC DNA]</scope>
    <source>
        <strain evidence="7">CCM 8925</strain>
    </source>
</reference>
<dbReference type="Pfam" id="PF01943">
    <property type="entry name" value="Polysacc_synt"/>
    <property type="match status" value="1"/>
</dbReference>